<reference evidence="7" key="1">
    <citation type="journal article" date="2019" name="Sci. Total Environ.">
        <title>Whole transcriptome analysis of an estuarine amphipod exposed to highway road dust.</title>
        <authorList>
            <person name="Hiki K."/>
            <person name="Nakajima F."/>
            <person name="Tobino T."/>
            <person name="Watanabe H."/>
            <person name="Yamamoto H."/>
        </authorList>
    </citation>
    <scope>NUCLEOTIDE SEQUENCE</scope>
    <source>
        <tissue evidence="7">Whole body</tissue>
    </source>
</reference>
<evidence type="ECO:0000256" key="2">
    <source>
        <dbReference type="ARBA" id="ARBA00010401"/>
    </source>
</evidence>
<dbReference type="AlphaFoldDB" id="A0A4D6YZL2"/>
<dbReference type="FunFam" id="3.90.550.10:FF:000043">
    <property type="entry name" value="UDP-N-acetylhexosamine pyrophosphorylase isoform X2"/>
    <property type="match status" value="1"/>
</dbReference>
<protein>
    <recommendedName>
        <fullName evidence="3">UDP-N-acetylglucosamine diphosphorylase</fullName>
        <ecNumber evidence="3">2.7.7.23</ecNumber>
    </recommendedName>
</protein>
<comment type="similarity">
    <text evidence="2">Belongs to the UDPGP type 1 family.</text>
</comment>
<dbReference type="InterPro" id="IPR039741">
    <property type="entry name" value="UDP-sugar_pyrophosphorylase"/>
</dbReference>
<dbReference type="InterPro" id="IPR002618">
    <property type="entry name" value="UDPGP_fam"/>
</dbReference>
<dbReference type="Gene3D" id="3.90.550.10">
    <property type="entry name" value="Spore Coat Polysaccharide Biosynthesis Protein SpsA, Chain A"/>
    <property type="match status" value="1"/>
</dbReference>
<dbReference type="InterPro" id="IPR029044">
    <property type="entry name" value="Nucleotide-diphossugar_trans"/>
</dbReference>
<dbReference type="Pfam" id="PF01704">
    <property type="entry name" value="UDPGP"/>
    <property type="match status" value="1"/>
</dbReference>
<dbReference type="PANTHER" id="PTHR11952:SF2">
    <property type="entry name" value="LD24639P"/>
    <property type="match status" value="1"/>
</dbReference>
<dbReference type="PANTHER" id="PTHR11952">
    <property type="entry name" value="UDP- GLUCOSE PYROPHOSPHORYLASE"/>
    <property type="match status" value="1"/>
</dbReference>
<accession>A0A4D6YZL2</accession>
<evidence type="ECO:0000313" key="7">
    <source>
        <dbReference type="EMBL" id="QCI31495.1"/>
    </source>
</evidence>
<sequence length="536" mass="59648">MSPPVQPPVDAALVSKLQEYGQEHLLQHLDKLSPAERNSYEKELNDLDLAEVCGYFKRTVSSVNEAEGEKLDERMQPIPSELHGAVTRTPLEIIERYDEEGLRAVSEGQVAVLLLAGGQGTRLGVSFPKGMYDVGLPSKKTLYQIQAERLVRLQELAQKMHGKSGAIPWYIMTSEHTKEPTMEFFATHNYFGLDKENLVVFEQGMLPCFAFDGKIILERPGKLARAPDGNGGLYRSLRSQNILEDMKRRGVQYIHVYCVDNILVKMADPVFIGYCISKGADCGAKVVEKAFPTEAVGVVCKVDGVNQVVEYSEITLKTAQKRNPDGRLTFSAGNICNHFFTAQFLRNVVDDYETGMRHHVAKKKIPFCNEEAMTVKPEKPNGIKMEKFVFDVFQFSNTLAVWEVIREDEFSPLKNGEGAEKDTPSTCRHSLFSLHQRYLLHAGGQLVDSEGELLPLIPSPACAPKCSENGNTEYNNNATQKELSWDENPVVVEISPLVSYAGEGLQELVANKKFTCPLLLSDTRETKHAAATNGAN</sequence>
<comment type="pathway">
    <text evidence="1">Nucleotide-sugar biosynthesis; UDP-N-acetyl-alpha-D-glucosamine biosynthesis; UDP-N-acetyl-alpha-D-glucosamine from N-acetyl-alpha-D-glucosamine 1-phosphate: step 1/1.</text>
</comment>
<dbReference type="Gene3D" id="2.10.10.100">
    <property type="match status" value="1"/>
</dbReference>
<evidence type="ECO:0000256" key="4">
    <source>
        <dbReference type="ARBA" id="ARBA00022679"/>
    </source>
</evidence>
<organism evidence="7">
    <name type="scientific">Grandidierella japonica</name>
    <name type="common">Amphipod</name>
    <dbReference type="NCBI Taxonomy" id="429032"/>
    <lineage>
        <taxon>Eukaryota</taxon>
        <taxon>Metazoa</taxon>
        <taxon>Ecdysozoa</taxon>
        <taxon>Arthropoda</taxon>
        <taxon>Crustacea</taxon>
        <taxon>Multicrustacea</taxon>
        <taxon>Malacostraca</taxon>
        <taxon>Eumalacostraca</taxon>
        <taxon>Peracarida</taxon>
        <taxon>Amphipoda</taxon>
        <taxon>Senticaudata</taxon>
        <taxon>Corophiida</taxon>
        <taxon>Corophiidira</taxon>
        <taxon>Corophioidea</taxon>
        <taxon>Corophiidae</taxon>
        <taxon>Grandidierella</taxon>
    </lineage>
</organism>
<dbReference type="EC" id="2.7.7.23" evidence="3"/>
<dbReference type="GO" id="GO:0006048">
    <property type="term" value="P:UDP-N-acetylglucosamine biosynthetic process"/>
    <property type="evidence" value="ECO:0007669"/>
    <property type="project" value="TreeGrafter"/>
</dbReference>
<comment type="catalytic activity">
    <reaction evidence="6">
        <text>N-acetyl-alpha-D-glucosamine 1-phosphate + UTP + H(+) = UDP-N-acetyl-alpha-D-glucosamine + diphosphate</text>
        <dbReference type="Rhea" id="RHEA:13509"/>
        <dbReference type="ChEBI" id="CHEBI:15378"/>
        <dbReference type="ChEBI" id="CHEBI:33019"/>
        <dbReference type="ChEBI" id="CHEBI:46398"/>
        <dbReference type="ChEBI" id="CHEBI:57705"/>
        <dbReference type="ChEBI" id="CHEBI:57776"/>
        <dbReference type="EC" id="2.7.7.23"/>
    </reaction>
</comment>
<keyword evidence="4" id="KW-0808">Transferase</keyword>
<dbReference type="EMBL" id="MK776970">
    <property type="protein sequence ID" value="QCI31495.1"/>
    <property type="molecule type" value="mRNA"/>
</dbReference>
<evidence type="ECO:0000256" key="1">
    <source>
        <dbReference type="ARBA" id="ARBA00005208"/>
    </source>
</evidence>
<dbReference type="CDD" id="cd04193">
    <property type="entry name" value="UDPGlcNAc_PPase"/>
    <property type="match status" value="1"/>
</dbReference>
<proteinExistence type="evidence at transcript level"/>
<evidence type="ECO:0000256" key="5">
    <source>
        <dbReference type="ARBA" id="ARBA00022695"/>
    </source>
</evidence>
<name>A0A4D6YZL2_GRAJA</name>
<keyword evidence="5" id="KW-0548">Nucleotidyltransferase</keyword>
<evidence type="ECO:0000256" key="3">
    <source>
        <dbReference type="ARBA" id="ARBA00012457"/>
    </source>
</evidence>
<dbReference type="GO" id="GO:0003977">
    <property type="term" value="F:UDP-N-acetylglucosamine diphosphorylase activity"/>
    <property type="evidence" value="ECO:0007669"/>
    <property type="project" value="UniProtKB-EC"/>
</dbReference>
<dbReference type="SUPFAM" id="SSF53448">
    <property type="entry name" value="Nucleotide-diphospho-sugar transferases"/>
    <property type="match status" value="1"/>
</dbReference>
<evidence type="ECO:0000256" key="6">
    <source>
        <dbReference type="ARBA" id="ARBA00048493"/>
    </source>
</evidence>